<dbReference type="AlphaFoldDB" id="Q0S233"/>
<sequence length="177" mass="16575">MGWRHPSGCRLRPLGCLFRWVRSAHSYVASKTSPPQKDPHMAHTLKRTLSALAIAGFALTAGAGIASADPGGNGGTAPGGTSQGGNGGTSQGGAGGAGGNGSGGNVVLGGPVIGSPGTTTGPQNAGNGGNGGNGGNAGDANGGNAGDANGGAANGGAGAGDTTTTDNTQNCGFVFCW</sequence>
<feature type="compositionally biased region" description="Gly residues" evidence="1">
    <location>
        <begin position="71"/>
        <end position="107"/>
    </location>
</feature>
<feature type="compositionally biased region" description="Gly residues" evidence="1">
    <location>
        <begin position="126"/>
        <end position="142"/>
    </location>
</feature>
<protein>
    <recommendedName>
        <fullName evidence="4">Glycine rich protein</fullName>
    </recommendedName>
</protein>
<feature type="compositionally biased region" description="Low complexity" evidence="1">
    <location>
        <begin position="116"/>
        <end position="125"/>
    </location>
</feature>
<dbReference type="HOGENOM" id="CLU_129861_0_0_11"/>
<dbReference type="EMBL" id="CP000431">
    <property type="protein sequence ID" value="ABG98403.1"/>
    <property type="molecule type" value="Genomic_DNA"/>
</dbReference>
<proteinExistence type="predicted"/>
<accession>Q0S233</accession>
<evidence type="ECO:0000313" key="3">
    <source>
        <dbReference type="Proteomes" id="UP000008710"/>
    </source>
</evidence>
<evidence type="ECO:0008006" key="4">
    <source>
        <dbReference type="Google" id="ProtNLM"/>
    </source>
</evidence>
<dbReference type="eggNOG" id="ENOG5031G97">
    <property type="taxonomic scope" value="Bacteria"/>
</dbReference>
<feature type="region of interest" description="Disordered" evidence="1">
    <location>
        <begin position="70"/>
        <end position="142"/>
    </location>
</feature>
<organism evidence="2 3">
    <name type="scientific">Rhodococcus jostii (strain RHA1)</name>
    <dbReference type="NCBI Taxonomy" id="101510"/>
    <lineage>
        <taxon>Bacteria</taxon>
        <taxon>Bacillati</taxon>
        <taxon>Actinomycetota</taxon>
        <taxon>Actinomycetes</taxon>
        <taxon>Mycobacteriales</taxon>
        <taxon>Nocardiaceae</taxon>
        <taxon>Rhodococcus</taxon>
    </lineage>
</organism>
<name>Q0S233_RHOJR</name>
<evidence type="ECO:0000256" key="1">
    <source>
        <dbReference type="SAM" id="MobiDB-lite"/>
    </source>
</evidence>
<evidence type="ECO:0000313" key="2">
    <source>
        <dbReference type="EMBL" id="ABG98403.1"/>
    </source>
</evidence>
<gene>
    <name evidence="2" type="ordered locus">RHA1_ro06630</name>
</gene>
<dbReference type="KEGG" id="rha:RHA1_ro06630"/>
<dbReference type="Proteomes" id="UP000008710">
    <property type="component" value="Chromosome"/>
</dbReference>
<reference evidence="3" key="1">
    <citation type="journal article" date="2006" name="Proc. Natl. Acad. Sci. U.S.A.">
        <title>The complete genome of Rhodococcus sp. RHA1 provides insights into a catabolic powerhouse.</title>
        <authorList>
            <person name="McLeod M.P."/>
            <person name="Warren R.L."/>
            <person name="Hsiao W.W.L."/>
            <person name="Araki N."/>
            <person name="Myhre M."/>
            <person name="Fernandes C."/>
            <person name="Miyazawa D."/>
            <person name="Wong W."/>
            <person name="Lillquist A.L."/>
            <person name="Wang D."/>
            <person name="Dosanjh M."/>
            <person name="Hara H."/>
            <person name="Petrescu A."/>
            <person name="Morin R.D."/>
            <person name="Yang G."/>
            <person name="Stott J.M."/>
            <person name="Schein J.E."/>
            <person name="Shin H."/>
            <person name="Smailus D."/>
            <person name="Siddiqui A.S."/>
            <person name="Marra M.A."/>
            <person name="Jones S.J.M."/>
            <person name="Holt R."/>
            <person name="Brinkman F.S.L."/>
            <person name="Miyauchi K."/>
            <person name="Fukuda M."/>
            <person name="Davies J.E."/>
            <person name="Mohn W.W."/>
            <person name="Eltis L.D."/>
        </authorList>
    </citation>
    <scope>NUCLEOTIDE SEQUENCE [LARGE SCALE GENOMIC DNA]</scope>
    <source>
        <strain evidence="3">RHA1</strain>
    </source>
</reference>
<dbReference type="PATRIC" id="fig|101510.16.peg.6688"/>
<dbReference type="OrthoDB" id="4485320at2"/>